<dbReference type="NCBIfam" id="NF002223">
    <property type="entry name" value="PRK01117.1"/>
    <property type="match status" value="1"/>
</dbReference>
<dbReference type="InterPro" id="IPR033128">
    <property type="entry name" value="Adenylosuccin_syn_Lys_AS"/>
</dbReference>
<feature type="binding site" evidence="8">
    <location>
        <begin position="40"/>
        <end position="42"/>
    </location>
    <ligand>
        <name>GTP</name>
        <dbReference type="ChEBI" id="CHEBI:37565"/>
    </ligand>
</feature>
<comment type="similarity">
    <text evidence="8 10">Belongs to the adenylosuccinate synthetase family.</text>
</comment>
<evidence type="ECO:0000256" key="8">
    <source>
        <dbReference type="HAMAP-Rule" id="MF_03125"/>
    </source>
</evidence>
<feature type="binding site" evidence="8">
    <location>
        <begin position="301"/>
        <end position="307"/>
    </location>
    <ligand>
        <name>substrate</name>
    </ligand>
</feature>
<evidence type="ECO:0000256" key="6">
    <source>
        <dbReference type="ARBA" id="ARBA00022842"/>
    </source>
</evidence>
<evidence type="ECO:0000256" key="4">
    <source>
        <dbReference type="ARBA" id="ARBA00022741"/>
    </source>
</evidence>
<comment type="catalytic activity">
    <reaction evidence="8 10">
        <text>IMP + L-aspartate + GTP = N(6)-(1,2-dicarboxyethyl)-AMP + GDP + phosphate + 2 H(+)</text>
        <dbReference type="Rhea" id="RHEA:15753"/>
        <dbReference type="ChEBI" id="CHEBI:15378"/>
        <dbReference type="ChEBI" id="CHEBI:29991"/>
        <dbReference type="ChEBI" id="CHEBI:37565"/>
        <dbReference type="ChEBI" id="CHEBI:43474"/>
        <dbReference type="ChEBI" id="CHEBI:57567"/>
        <dbReference type="ChEBI" id="CHEBI:58053"/>
        <dbReference type="ChEBI" id="CHEBI:58189"/>
        <dbReference type="EC" id="6.3.4.4"/>
    </reaction>
</comment>
<dbReference type="InterPro" id="IPR027417">
    <property type="entry name" value="P-loop_NTPase"/>
</dbReference>
<dbReference type="CDD" id="cd03108">
    <property type="entry name" value="AdSS"/>
    <property type="match status" value="1"/>
</dbReference>
<feature type="binding site" evidence="8">
    <location>
        <begin position="38"/>
        <end position="41"/>
    </location>
    <ligand>
        <name>IMP</name>
        <dbReference type="ChEBI" id="CHEBI:58053"/>
    </ligand>
</feature>
<dbReference type="Pfam" id="PF00709">
    <property type="entry name" value="Adenylsucc_synt"/>
    <property type="match status" value="1"/>
</dbReference>
<dbReference type="GO" id="GO:0005525">
    <property type="term" value="F:GTP binding"/>
    <property type="evidence" value="ECO:0007669"/>
    <property type="project" value="UniProtKB-UniRule"/>
</dbReference>
<dbReference type="InterPro" id="IPR042109">
    <property type="entry name" value="Adenylosuccinate_synth_dom1"/>
</dbReference>
<feature type="binding site" evidence="8">
    <location>
        <position position="305"/>
    </location>
    <ligand>
        <name>IMP</name>
        <dbReference type="ChEBI" id="CHEBI:58053"/>
    </ligand>
</feature>
<evidence type="ECO:0000256" key="5">
    <source>
        <dbReference type="ARBA" id="ARBA00022755"/>
    </source>
</evidence>
<sequence>MAVVLVVGSQWGDEGKGKIVDLLTESASAVIRYAGGNNAGHTIIVKGQKYVLHLIPSGILHAGKMSVIGNGVVIDLSALNAEIDKLRAAGISISGRSLLISEKAHVIMPYHKVIDGAREAQLKDAKIGTTGKGIGPAYEDKVSRRGIRVGDIIPGEAFKQRLLGIVAEKQRYLTHVLQSPVMLDAESIYTELTEEAGKITDFITDTADYNQRQAKSGTHILLEGAQGSFLDIDHGTYPFVTSSNTTVGGACSGAGLPASAIDHVVGVVKAYTTRVGSGPFPTELDNEMGERIRKEGAEFGATTGRPRRCGWFDAALVKEAVELNGISSLAVTKLDVLDSLEKISICTGYRTKRRQTEHPGWLTKTADITDYASLPEKCKKYLNRISNCLKYRFPSYRLGPDRAQTIIMSHPFDR</sequence>
<feature type="binding site" evidence="8">
    <location>
        <position position="307"/>
    </location>
    <ligand>
        <name>GTP</name>
        <dbReference type="ChEBI" id="CHEBI:37565"/>
    </ligand>
</feature>
<dbReference type="PROSITE" id="PS01266">
    <property type="entry name" value="ADENYLOSUCCIN_SYN_1"/>
    <property type="match status" value="1"/>
</dbReference>
<feature type="binding site" evidence="8">
    <location>
        <position position="226"/>
    </location>
    <ligand>
        <name>IMP</name>
        <dbReference type="ChEBI" id="CHEBI:58053"/>
    </ligand>
</feature>
<feature type="binding site" evidence="8">
    <location>
        <begin position="333"/>
        <end position="335"/>
    </location>
    <ligand>
        <name>GTP</name>
        <dbReference type="ChEBI" id="CHEBI:37565"/>
    </ligand>
</feature>
<dbReference type="FunFam" id="1.10.300.10:FF:000001">
    <property type="entry name" value="Adenylosuccinate synthetase"/>
    <property type="match status" value="1"/>
</dbReference>
<comment type="caution">
    <text evidence="8">Lacks conserved residue(s) required for the propagation of feature annotation.</text>
</comment>
<keyword evidence="6 8" id="KW-0460">Magnesium</keyword>
<reference evidence="11" key="1">
    <citation type="journal article" date="2021" name="Genome Biol. Evol.">
        <title>A High-Quality Reference Genome for a Parasitic Bivalve with Doubly Uniparental Inheritance (Bivalvia: Unionida).</title>
        <authorList>
            <person name="Smith C.H."/>
        </authorList>
    </citation>
    <scope>NUCLEOTIDE SEQUENCE</scope>
    <source>
        <strain evidence="11">CHS0354</strain>
    </source>
</reference>
<evidence type="ECO:0000256" key="2">
    <source>
        <dbReference type="ARBA" id="ARBA00022598"/>
    </source>
</evidence>
<dbReference type="PANTHER" id="PTHR11846">
    <property type="entry name" value="ADENYLOSUCCINATE SYNTHETASE"/>
    <property type="match status" value="1"/>
</dbReference>
<dbReference type="HAMAP" id="MF_00011">
    <property type="entry name" value="Adenylosucc_synth"/>
    <property type="match status" value="1"/>
</dbReference>
<dbReference type="Proteomes" id="UP001195483">
    <property type="component" value="Unassembled WGS sequence"/>
</dbReference>
<reference evidence="11" key="2">
    <citation type="journal article" date="2021" name="Genome Biol. Evol.">
        <title>Developing a high-quality reference genome for a parasitic bivalve with doubly uniparental inheritance (Bivalvia: Unionida).</title>
        <authorList>
            <person name="Smith C.H."/>
        </authorList>
    </citation>
    <scope>NUCLEOTIDE SEQUENCE</scope>
    <source>
        <strain evidence="11">CHS0354</strain>
        <tissue evidence="11">Mantle</tissue>
    </source>
</reference>
<organism evidence="11 12">
    <name type="scientific">Potamilus streckersoni</name>
    <dbReference type="NCBI Taxonomy" id="2493646"/>
    <lineage>
        <taxon>Eukaryota</taxon>
        <taxon>Metazoa</taxon>
        <taxon>Spiralia</taxon>
        <taxon>Lophotrochozoa</taxon>
        <taxon>Mollusca</taxon>
        <taxon>Bivalvia</taxon>
        <taxon>Autobranchia</taxon>
        <taxon>Heteroconchia</taxon>
        <taxon>Palaeoheterodonta</taxon>
        <taxon>Unionida</taxon>
        <taxon>Unionoidea</taxon>
        <taxon>Unionidae</taxon>
        <taxon>Ambleminae</taxon>
        <taxon>Lampsilini</taxon>
        <taxon>Potamilus</taxon>
    </lineage>
</organism>
<dbReference type="GO" id="GO:0000287">
    <property type="term" value="F:magnesium ion binding"/>
    <property type="evidence" value="ECO:0007669"/>
    <property type="project" value="UniProtKB-UniRule"/>
</dbReference>
<comment type="cofactor">
    <cofactor evidence="8">
        <name>Mg(2+)</name>
        <dbReference type="ChEBI" id="CHEBI:18420"/>
    </cofactor>
    <text evidence="8">Binds 1 Mg(2+) ion per subunit.</text>
</comment>
<feature type="active site" description="Proton acceptor" evidence="8">
    <location>
        <position position="13"/>
    </location>
</feature>
<evidence type="ECO:0000256" key="3">
    <source>
        <dbReference type="ARBA" id="ARBA00022723"/>
    </source>
</evidence>
<dbReference type="EC" id="6.3.4.4" evidence="8 10"/>
<keyword evidence="3 8" id="KW-0479">Metal-binding</keyword>
<evidence type="ECO:0000256" key="10">
    <source>
        <dbReference type="RuleBase" id="RU000520"/>
    </source>
</evidence>
<dbReference type="GO" id="GO:0046040">
    <property type="term" value="P:IMP metabolic process"/>
    <property type="evidence" value="ECO:0007669"/>
    <property type="project" value="TreeGrafter"/>
</dbReference>
<dbReference type="AlphaFoldDB" id="A0AAE0S329"/>
<dbReference type="InterPro" id="IPR018220">
    <property type="entry name" value="Adenylosuccin_syn_GTP-bd"/>
</dbReference>
<comment type="pathway">
    <text evidence="8 10">Purine metabolism; AMP biosynthesis via de novo pathway; AMP from IMP: step 1/2.</text>
</comment>
<dbReference type="InterPro" id="IPR042111">
    <property type="entry name" value="Adenylosuccinate_synth_dom3"/>
</dbReference>
<dbReference type="InterPro" id="IPR001114">
    <property type="entry name" value="Adenylosuccinate_synthetase"/>
</dbReference>
<dbReference type="Gene3D" id="3.90.170.10">
    <property type="entry name" value="Adenylosuccinate Synthetase, subunit A, domain 3"/>
    <property type="match status" value="2"/>
</dbReference>
<keyword evidence="7 8" id="KW-0342">GTP-binding</keyword>
<dbReference type="GO" id="GO:0005737">
    <property type="term" value="C:cytoplasm"/>
    <property type="evidence" value="ECO:0007669"/>
    <property type="project" value="UniProtKB-SubCell"/>
</dbReference>
<comment type="subunit">
    <text evidence="1 8">Homodimer.</text>
</comment>
<dbReference type="NCBIfam" id="TIGR00184">
    <property type="entry name" value="purA"/>
    <property type="match status" value="1"/>
</dbReference>
<accession>A0AAE0S329</accession>
<keyword evidence="2 8" id="KW-0436">Ligase</keyword>
<name>A0AAE0S329_9BIVA</name>
<dbReference type="InterPro" id="IPR042110">
    <property type="entry name" value="Adenylosuccinate_synth_dom2"/>
</dbReference>
<dbReference type="Gene3D" id="3.40.440.10">
    <property type="entry name" value="Adenylosuccinate Synthetase, subunit A, domain 1"/>
    <property type="match status" value="1"/>
</dbReference>
<feature type="binding site" evidence="8">
    <location>
        <begin position="12"/>
        <end position="18"/>
    </location>
    <ligand>
        <name>GTP</name>
        <dbReference type="ChEBI" id="CHEBI:37565"/>
    </ligand>
</feature>
<comment type="function">
    <text evidence="10">Plays an important role in the de novo pathway of purine nucleotide biosynthesis.</text>
</comment>
<keyword evidence="8" id="KW-0963">Cytoplasm</keyword>
<gene>
    <name evidence="11" type="ORF">CHS0354_035264</name>
</gene>
<evidence type="ECO:0000313" key="12">
    <source>
        <dbReference type="Proteomes" id="UP001195483"/>
    </source>
</evidence>
<dbReference type="EMBL" id="JAEAOA010002069">
    <property type="protein sequence ID" value="KAK3584183.1"/>
    <property type="molecule type" value="Genomic_DNA"/>
</dbReference>
<feature type="binding site" evidence="8">
    <location>
        <begin position="13"/>
        <end position="16"/>
    </location>
    <ligand>
        <name>IMP</name>
        <dbReference type="ChEBI" id="CHEBI:58053"/>
    </ligand>
</feature>
<feature type="binding site" evidence="8">
    <location>
        <position position="130"/>
    </location>
    <ligand>
        <name>IMP</name>
        <dbReference type="ChEBI" id="CHEBI:58053"/>
    </ligand>
</feature>
<reference evidence="11" key="3">
    <citation type="submission" date="2023-05" db="EMBL/GenBank/DDBJ databases">
        <authorList>
            <person name="Smith C.H."/>
        </authorList>
    </citation>
    <scope>NUCLEOTIDE SEQUENCE</scope>
    <source>
        <strain evidence="11">CHS0354</strain>
        <tissue evidence="11">Mantle</tissue>
    </source>
</reference>
<dbReference type="SUPFAM" id="SSF52540">
    <property type="entry name" value="P-loop containing nucleoside triphosphate hydrolases"/>
    <property type="match status" value="1"/>
</dbReference>
<dbReference type="GO" id="GO:0044208">
    <property type="term" value="P:'de novo' AMP biosynthetic process"/>
    <property type="evidence" value="ECO:0007669"/>
    <property type="project" value="UniProtKB-UniRule"/>
</dbReference>
<feature type="active site" description="Proton donor" evidence="8">
    <location>
        <position position="41"/>
    </location>
</feature>
<keyword evidence="5 8" id="KW-0658">Purine biosynthesis</keyword>
<feature type="binding site" evidence="8">
    <location>
        <position position="144"/>
    </location>
    <ligand>
        <name>IMP</name>
        <dbReference type="ChEBI" id="CHEBI:58053"/>
        <note>ligand shared between dimeric partners</note>
    </ligand>
</feature>
<feature type="active site" evidence="9">
    <location>
        <position position="141"/>
    </location>
</feature>
<proteinExistence type="inferred from homology"/>
<dbReference type="SMART" id="SM00788">
    <property type="entry name" value="Adenylsucc_synt"/>
    <property type="match status" value="1"/>
</dbReference>
<evidence type="ECO:0000256" key="1">
    <source>
        <dbReference type="ARBA" id="ARBA00011738"/>
    </source>
</evidence>
<feature type="binding site" evidence="8">
    <location>
        <position position="13"/>
    </location>
    <ligand>
        <name>Mg(2+)</name>
        <dbReference type="ChEBI" id="CHEBI:18420"/>
    </ligand>
</feature>
<evidence type="ECO:0000256" key="9">
    <source>
        <dbReference type="PROSITE-ProRule" id="PRU10134"/>
    </source>
</evidence>
<dbReference type="GO" id="GO:0004019">
    <property type="term" value="F:adenylosuccinate synthase activity"/>
    <property type="evidence" value="ECO:0007669"/>
    <property type="project" value="UniProtKB-UniRule"/>
</dbReference>
<feature type="binding site" evidence="8">
    <location>
        <position position="241"/>
    </location>
    <ligand>
        <name>IMP</name>
        <dbReference type="ChEBI" id="CHEBI:58053"/>
    </ligand>
</feature>
<dbReference type="Gene3D" id="1.10.300.10">
    <property type="entry name" value="Adenylosuccinate Synthetase, subunit A, domain 2"/>
    <property type="match status" value="1"/>
</dbReference>
<keyword evidence="12" id="KW-1185">Reference proteome</keyword>
<dbReference type="PROSITE" id="PS00513">
    <property type="entry name" value="ADENYLOSUCCIN_SYN_2"/>
    <property type="match status" value="1"/>
</dbReference>
<evidence type="ECO:0000313" key="11">
    <source>
        <dbReference type="EMBL" id="KAK3584183.1"/>
    </source>
</evidence>
<protein>
    <recommendedName>
        <fullName evidence="8 10">Adenylosuccinate synthetase</fullName>
        <shortName evidence="8">AMPSase</shortName>
        <shortName evidence="8">AdSS</shortName>
        <ecNumber evidence="8 10">6.3.4.4</ecNumber>
    </recommendedName>
    <alternativeName>
        <fullName evidence="8">IMP--aspartate ligase</fullName>
    </alternativeName>
</protein>
<keyword evidence="4 8" id="KW-0547">Nucleotide-binding</keyword>
<evidence type="ECO:0000256" key="7">
    <source>
        <dbReference type="ARBA" id="ARBA00023134"/>
    </source>
</evidence>
<comment type="caution">
    <text evidence="11">The sequence shown here is derived from an EMBL/GenBank/DDBJ whole genome shotgun (WGS) entry which is preliminary data.</text>
</comment>
<dbReference type="PANTHER" id="PTHR11846:SF0">
    <property type="entry name" value="ADENYLOSUCCINATE SYNTHETASE"/>
    <property type="match status" value="1"/>
</dbReference>
<feature type="binding site" evidence="8">
    <location>
        <position position="40"/>
    </location>
    <ligand>
        <name>Mg(2+)</name>
        <dbReference type="ChEBI" id="CHEBI:18420"/>
    </ligand>
</feature>
<comment type="function">
    <text evidence="8">Plays an important role in the de novo pathway and in the salvage pathway of purine nucleotide biosynthesis. Catalyzes the first commited step in the biosynthesis of AMP from IMP.</text>
</comment>
<comment type="subcellular location">
    <subcellularLocation>
        <location evidence="8">Cytoplasm</location>
    </subcellularLocation>
</comment>